<organism evidence="1">
    <name type="scientific">bioreactor metagenome</name>
    <dbReference type="NCBI Taxonomy" id="1076179"/>
    <lineage>
        <taxon>unclassified sequences</taxon>
        <taxon>metagenomes</taxon>
        <taxon>ecological metagenomes</taxon>
    </lineage>
</organism>
<reference evidence="1" key="1">
    <citation type="submission" date="2019-08" db="EMBL/GenBank/DDBJ databases">
        <authorList>
            <person name="Kucharzyk K."/>
            <person name="Murdoch R.W."/>
            <person name="Higgins S."/>
            <person name="Loffler F."/>
        </authorList>
    </citation>
    <scope>NUCLEOTIDE SEQUENCE</scope>
</reference>
<accession>A0A645BS59</accession>
<gene>
    <name evidence="1" type="ORF">SDC9_114993</name>
</gene>
<evidence type="ECO:0000313" key="1">
    <source>
        <dbReference type="EMBL" id="MPM68067.1"/>
    </source>
</evidence>
<sequence length="36" mass="4048">MGQSIVSEEKAENMSILKKTGSVREMEKETLTEYLG</sequence>
<proteinExistence type="predicted"/>
<comment type="caution">
    <text evidence="1">The sequence shown here is derived from an EMBL/GenBank/DDBJ whole genome shotgun (WGS) entry which is preliminary data.</text>
</comment>
<dbReference type="EMBL" id="VSSQ01022041">
    <property type="protein sequence ID" value="MPM68067.1"/>
    <property type="molecule type" value="Genomic_DNA"/>
</dbReference>
<dbReference type="AlphaFoldDB" id="A0A645BS59"/>
<name>A0A645BS59_9ZZZZ</name>
<protein>
    <submittedName>
        <fullName evidence="1">Uncharacterized protein</fullName>
    </submittedName>
</protein>